<dbReference type="GO" id="GO:0005975">
    <property type="term" value="P:carbohydrate metabolic process"/>
    <property type="evidence" value="ECO:0007669"/>
    <property type="project" value="InterPro"/>
</dbReference>
<reference evidence="4" key="2">
    <citation type="submission" date="2017-11" db="EMBL/GenBank/DDBJ databases">
        <title>Coralsnake Venomics: Analyses of Venom Gland Transcriptomes and Proteomes of Six Brazilian Taxa.</title>
        <authorList>
            <person name="Aird S.D."/>
            <person name="Jorge da Silva N."/>
            <person name="Qiu L."/>
            <person name="Villar-Briones A."/>
            <person name="Aparecida-Saddi V."/>
            <person name="Campos-Telles M.P."/>
            <person name="Grau M."/>
            <person name="Mikheyev A.S."/>
        </authorList>
    </citation>
    <scope>NUCLEOTIDE SEQUENCE</scope>
    <source>
        <tissue evidence="4">Venom_gland</tissue>
    </source>
</reference>
<dbReference type="GO" id="GO:0046872">
    <property type="term" value="F:metal ion binding"/>
    <property type="evidence" value="ECO:0007669"/>
    <property type="project" value="UniProtKB-KW"/>
</dbReference>
<evidence type="ECO:0000256" key="3">
    <source>
        <dbReference type="ARBA" id="ARBA00023235"/>
    </source>
</evidence>
<evidence type="ECO:0000313" key="4">
    <source>
        <dbReference type="EMBL" id="LAB45686.1"/>
    </source>
</evidence>
<protein>
    <recommendedName>
        <fullName evidence="5">Alpha-D-phosphohexomutase alpha/beta/alpha domain-containing protein</fullName>
    </recommendedName>
</protein>
<reference evidence="4" key="1">
    <citation type="submission" date="2017-07" db="EMBL/GenBank/DDBJ databases">
        <authorList>
            <person name="Mikheyev A."/>
            <person name="Grau M."/>
        </authorList>
    </citation>
    <scope>NUCLEOTIDE SEQUENCE</scope>
    <source>
        <tissue evidence="4">Venom_gland</tissue>
    </source>
</reference>
<keyword evidence="1" id="KW-0479">Metal-binding</keyword>
<dbReference type="Gene3D" id="3.40.120.10">
    <property type="entry name" value="Alpha-D-Glucose-1,6-Bisphosphate, subunit A, domain 3"/>
    <property type="match status" value="2"/>
</dbReference>
<keyword evidence="2" id="KW-0460">Magnesium</keyword>
<dbReference type="AlphaFoldDB" id="A0A2D4NL34"/>
<dbReference type="GO" id="GO:0016868">
    <property type="term" value="F:intramolecular phosphotransferase activity"/>
    <property type="evidence" value="ECO:0007669"/>
    <property type="project" value="InterPro"/>
</dbReference>
<accession>A0A2D4NL34</accession>
<evidence type="ECO:0008006" key="5">
    <source>
        <dbReference type="Google" id="ProtNLM"/>
    </source>
</evidence>
<dbReference type="PANTHER" id="PTHR45745:SF2">
    <property type="entry name" value="GLUCOSE 1,6-BISPHOSPHATE SYNTHASE"/>
    <property type="match status" value="1"/>
</dbReference>
<dbReference type="GO" id="GO:0005634">
    <property type="term" value="C:nucleus"/>
    <property type="evidence" value="ECO:0007669"/>
    <property type="project" value="TreeGrafter"/>
</dbReference>
<dbReference type="SUPFAM" id="SSF53738">
    <property type="entry name" value="Phosphoglucomutase, first 3 domains"/>
    <property type="match status" value="1"/>
</dbReference>
<evidence type="ECO:0000256" key="1">
    <source>
        <dbReference type="ARBA" id="ARBA00022723"/>
    </source>
</evidence>
<evidence type="ECO:0000256" key="2">
    <source>
        <dbReference type="ARBA" id="ARBA00022842"/>
    </source>
</evidence>
<dbReference type="EMBL" id="IACM01173056">
    <property type="protein sequence ID" value="LAB45686.1"/>
    <property type="molecule type" value="Transcribed_RNA"/>
</dbReference>
<dbReference type="PANTHER" id="PTHR45745">
    <property type="entry name" value="PHOSPHOMANNOMUTASE 45A"/>
    <property type="match status" value="1"/>
</dbReference>
<name>A0A2D4NL34_9SAUR</name>
<sequence length="117" mass="13140">MRLAEKEGARVVVATDPDADRLAVAERQENGRWKVFTGNELAALFGWWMFTCWKENCPKEADVKNVYMLATTVSSKILRAIALKEGFNFEVSVVREPPLWCHVPGGLGPPRGSLEMF</sequence>
<organism evidence="4">
    <name type="scientific">Micrurus spixii</name>
    <name type="common">Amazon coral snake</name>
    <dbReference type="NCBI Taxonomy" id="129469"/>
    <lineage>
        <taxon>Eukaryota</taxon>
        <taxon>Metazoa</taxon>
        <taxon>Chordata</taxon>
        <taxon>Craniata</taxon>
        <taxon>Vertebrata</taxon>
        <taxon>Euteleostomi</taxon>
        <taxon>Lepidosauria</taxon>
        <taxon>Squamata</taxon>
        <taxon>Bifurcata</taxon>
        <taxon>Unidentata</taxon>
        <taxon>Episquamata</taxon>
        <taxon>Toxicofera</taxon>
        <taxon>Serpentes</taxon>
        <taxon>Colubroidea</taxon>
        <taxon>Elapidae</taxon>
        <taxon>Elapinae</taxon>
        <taxon>Micrurus</taxon>
    </lineage>
</organism>
<proteinExistence type="predicted"/>
<dbReference type="InterPro" id="IPR016055">
    <property type="entry name" value="A-D-PHexomutase_a/b/a-I/II/III"/>
</dbReference>
<dbReference type="GO" id="GO:0047933">
    <property type="term" value="F:glucose-1,6-bisphosphate synthase activity"/>
    <property type="evidence" value="ECO:0007669"/>
    <property type="project" value="TreeGrafter"/>
</dbReference>
<keyword evidence="3" id="KW-0413">Isomerase</keyword>